<dbReference type="AlphaFoldDB" id="A0A4Z2HH31"/>
<accession>A0A4Z2HH31</accession>
<reference evidence="1 2" key="1">
    <citation type="submission" date="2019-03" db="EMBL/GenBank/DDBJ databases">
        <title>First draft genome of Liparis tanakae, snailfish: a comprehensive survey of snailfish specific genes.</title>
        <authorList>
            <person name="Kim W."/>
            <person name="Song I."/>
            <person name="Jeong J.-H."/>
            <person name="Kim D."/>
            <person name="Kim S."/>
            <person name="Ryu S."/>
            <person name="Song J.Y."/>
            <person name="Lee S.K."/>
        </authorList>
    </citation>
    <scope>NUCLEOTIDE SEQUENCE [LARGE SCALE GENOMIC DNA]</scope>
    <source>
        <tissue evidence="1">Muscle</tissue>
    </source>
</reference>
<keyword evidence="2" id="KW-1185">Reference proteome</keyword>
<organism evidence="1 2">
    <name type="scientific">Liparis tanakae</name>
    <name type="common">Tanaka's snailfish</name>
    <dbReference type="NCBI Taxonomy" id="230148"/>
    <lineage>
        <taxon>Eukaryota</taxon>
        <taxon>Metazoa</taxon>
        <taxon>Chordata</taxon>
        <taxon>Craniata</taxon>
        <taxon>Vertebrata</taxon>
        <taxon>Euteleostomi</taxon>
        <taxon>Actinopterygii</taxon>
        <taxon>Neopterygii</taxon>
        <taxon>Teleostei</taxon>
        <taxon>Neoteleostei</taxon>
        <taxon>Acanthomorphata</taxon>
        <taxon>Eupercaria</taxon>
        <taxon>Perciformes</taxon>
        <taxon>Cottioidei</taxon>
        <taxon>Cottales</taxon>
        <taxon>Liparidae</taxon>
        <taxon>Liparis</taxon>
    </lineage>
</organism>
<name>A0A4Z2HH31_9TELE</name>
<dbReference type="EMBL" id="SRLO01000257">
    <property type="protein sequence ID" value="TNN64224.1"/>
    <property type="molecule type" value="Genomic_DNA"/>
</dbReference>
<evidence type="ECO:0000313" key="2">
    <source>
        <dbReference type="Proteomes" id="UP000314294"/>
    </source>
</evidence>
<comment type="caution">
    <text evidence="1">The sequence shown here is derived from an EMBL/GenBank/DDBJ whole genome shotgun (WGS) entry which is preliminary data.</text>
</comment>
<sequence>MEDASQRLAVSLWPNGFRPSPSARVFGNPSRVVGYHNVEITRINKRNTTLWRQVLRAELLNALWWVWCPPEEQIKALLKTQHGARVCPNEVNLPLVQKKQLSQCTDRDNATHFYTPRVCLAGDMHKEQISVHSTYFDSFTFSRPLNCSILALYLIMPDDDRHILLLPAYPKQQLSSLSPLPLPSLPPRRHSCHLVYTEKNNVGGRGNCGKESTCDVS</sequence>
<gene>
    <name evidence="1" type="ORF">EYF80_025592</name>
</gene>
<evidence type="ECO:0000313" key="1">
    <source>
        <dbReference type="EMBL" id="TNN64224.1"/>
    </source>
</evidence>
<proteinExistence type="predicted"/>
<dbReference type="Proteomes" id="UP000314294">
    <property type="component" value="Unassembled WGS sequence"/>
</dbReference>
<protein>
    <submittedName>
        <fullName evidence="1">Uncharacterized protein</fullName>
    </submittedName>
</protein>